<evidence type="ECO:0000313" key="2">
    <source>
        <dbReference type="Proteomes" id="UP000320048"/>
    </source>
</evidence>
<sequence>MLIVIESANGVVLAALAITVLFELYGAFRSREESVVALDALAGASAVQLLETSAEPDMGAALKETFDEWRRWSAMVLESHLAYPLLAFFRSSHDNEAWINSFAAVMDAAALVISSVEVESAGAARLMFTVGDHLVEDMAVVYGLKATPDPIIERGEYMVAVGRLRTAGYRVRDGETHWQQFAEIRSKYASILNQVAQFLATPPAPWVGDRSYLPHRLRGRRKKQATNSV</sequence>
<dbReference type="Proteomes" id="UP000320048">
    <property type="component" value="Unassembled WGS sequence"/>
</dbReference>
<organism evidence="1 2">
    <name type="scientific">Candidatus Segetimicrobium genomatis</name>
    <dbReference type="NCBI Taxonomy" id="2569760"/>
    <lineage>
        <taxon>Bacteria</taxon>
        <taxon>Bacillati</taxon>
        <taxon>Candidatus Sysuimicrobiota</taxon>
        <taxon>Candidatus Sysuimicrobiia</taxon>
        <taxon>Candidatus Sysuimicrobiales</taxon>
        <taxon>Candidatus Segetimicrobiaceae</taxon>
        <taxon>Candidatus Segetimicrobium</taxon>
    </lineage>
</organism>
<proteinExistence type="predicted"/>
<accession>A0A537JD72</accession>
<gene>
    <name evidence="1" type="ORF">E6H04_06530</name>
</gene>
<dbReference type="EMBL" id="VBAO01000169">
    <property type="protein sequence ID" value="TMI81498.1"/>
    <property type="molecule type" value="Genomic_DNA"/>
</dbReference>
<dbReference type="AlphaFoldDB" id="A0A537JD72"/>
<evidence type="ECO:0000313" key="1">
    <source>
        <dbReference type="EMBL" id="TMI81498.1"/>
    </source>
</evidence>
<protein>
    <recommendedName>
        <fullName evidence="3">DUF4760 domain-containing protein</fullName>
    </recommendedName>
</protein>
<evidence type="ECO:0008006" key="3">
    <source>
        <dbReference type="Google" id="ProtNLM"/>
    </source>
</evidence>
<name>A0A537JD72_9BACT</name>
<reference evidence="1 2" key="1">
    <citation type="journal article" date="2019" name="Nat. Microbiol.">
        <title>Mediterranean grassland soil C-N compound turnover is dependent on rainfall and depth, and is mediated by genomically divergent microorganisms.</title>
        <authorList>
            <person name="Diamond S."/>
            <person name="Andeer P.F."/>
            <person name="Li Z."/>
            <person name="Crits-Christoph A."/>
            <person name="Burstein D."/>
            <person name="Anantharaman K."/>
            <person name="Lane K.R."/>
            <person name="Thomas B.C."/>
            <person name="Pan C."/>
            <person name="Northen T.R."/>
            <person name="Banfield J.F."/>
        </authorList>
    </citation>
    <scope>NUCLEOTIDE SEQUENCE [LARGE SCALE GENOMIC DNA]</scope>
    <source>
        <strain evidence="1">NP_7</strain>
    </source>
</reference>
<comment type="caution">
    <text evidence="1">The sequence shown here is derived from an EMBL/GenBank/DDBJ whole genome shotgun (WGS) entry which is preliminary data.</text>
</comment>